<dbReference type="EMBL" id="RCIY01000087">
    <property type="protein sequence ID" value="TGG78502.1"/>
    <property type="molecule type" value="Genomic_DNA"/>
</dbReference>
<sequence>MPNLDDHRTDPAAVDSPLRLEQIQAGLAHHAVVAAVLDVPCTRVRVMRVVRAAGAGWTGATSYENAPVSAYGLALIAAAGEHGELHHLQAAGLLTEATVRAACAAHDRDTAISAAAALGFTITVDGPAPADPDRGVTWSEVSKEARVLVGEHWPAIRAVAAALLAAPNLTLTGDQVAALITANR</sequence>
<organism evidence="1 2">
    <name type="scientific">Streptomyces albus</name>
    <dbReference type="NCBI Taxonomy" id="1888"/>
    <lineage>
        <taxon>Bacteria</taxon>
        <taxon>Bacillati</taxon>
        <taxon>Actinomycetota</taxon>
        <taxon>Actinomycetes</taxon>
        <taxon>Kitasatosporales</taxon>
        <taxon>Streptomycetaceae</taxon>
        <taxon>Streptomyces</taxon>
    </lineage>
</organism>
<dbReference type="RefSeq" id="WP_135567497.1">
    <property type="nucleotide sequence ID" value="NZ_CP103061.1"/>
</dbReference>
<gene>
    <name evidence="1" type="ORF">D8771_25270</name>
</gene>
<dbReference type="Proteomes" id="UP000298111">
    <property type="component" value="Unassembled WGS sequence"/>
</dbReference>
<evidence type="ECO:0000313" key="1">
    <source>
        <dbReference type="EMBL" id="TGG78502.1"/>
    </source>
</evidence>
<reference evidence="1 2" key="1">
    <citation type="submission" date="2018-10" db="EMBL/GenBank/DDBJ databases">
        <title>Isolation of pseudouridimycin from Streptomyces albus DSM 40763.</title>
        <authorList>
            <person name="Rosenqvist P."/>
            <person name="Metsae-Ketelae M."/>
            <person name="Virta P."/>
        </authorList>
    </citation>
    <scope>NUCLEOTIDE SEQUENCE [LARGE SCALE GENOMIC DNA]</scope>
    <source>
        <strain evidence="1 2">DSM 40763</strain>
    </source>
</reference>
<dbReference type="AlphaFoldDB" id="A0A8H1QM11"/>
<name>A0A8H1QM11_9ACTN</name>
<evidence type="ECO:0000313" key="2">
    <source>
        <dbReference type="Proteomes" id="UP000298111"/>
    </source>
</evidence>
<comment type="caution">
    <text evidence="1">The sequence shown here is derived from an EMBL/GenBank/DDBJ whole genome shotgun (WGS) entry which is preliminary data.</text>
</comment>
<dbReference type="GeneID" id="75186019"/>
<proteinExistence type="predicted"/>
<protein>
    <submittedName>
        <fullName evidence="1">Uncharacterized protein</fullName>
    </submittedName>
</protein>
<accession>A0A8H1QM11</accession>